<sequence length="236" mass="25276">MPARVWLLFTPTLSSTLSAVVCAAQTHVSPPGTLSYLSPVLYLLALLAALWVVYLWRLGRVAGRGQAPTTPDPGAEHLADLPGVLLQLGEAMASIHDLPFHFTLGGSSHLKLLPGMRSDSYTIVREAVIHAFGHAGVSRVHLDIHFGASALTFAVRNNGKSIDAHSANPGFNLCTLHDRTARLGGTLEARQTSAGDSAIVLTIPAQHAYVKPPRQINWRAALRRAGSAVQDQRPPR</sequence>
<evidence type="ECO:0000256" key="4">
    <source>
        <dbReference type="SAM" id="Phobius"/>
    </source>
</evidence>
<dbReference type="EMBL" id="BMLX01000001">
    <property type="protein sequence ID" value="GGP18945.1"/>
    <property type="molecule type" value="Genomic_DNA"/>
</dbReference>
<keyword evidence="3" id="KW-0902">Two-component regulatory system</keyword>
<keyword evidence="4" id="KW-1133">Transmembrane helix</keyword>
<keyword evidence="4" id="KW-0472">Membrane</keyword>
<accession>A0ABQ2P5T7</accession>
<keyword evidence="2" id="KW-0418">Kinase</keyword>
<evidence type="ECO:0000313" key="7">
    <source>
        <dbReference type="Proteomes" id="UP000637267"/>
    </source>
</evidence>
<gene>
    <name evidence="6" type="ORF">GCM10010970_08170</name>
</gene>
<dbReference type="InterPro" id="IPR036890">
    <property type="entry name" value="HATPase_C_sf"/>
</dbReference>
<feature type="signal peptide" evidence="5">
    <location>
        <begin position="1"/>
        <end position="23"/>
    </location>
</feature>
<evidence type="ECO:0000256" key="1">
    <source>
        <dbReference type="ARBA" id="ARBA00022679"/>
    </source>
</evidence>
<dbReference type="RefSeq" id="WP_188702590.1">
    <property type="nucleotide sequence ID" value="NZ_BMLX01000001.1"/>
</dbReference>
<feature type="transmembrane region" description="Helical" evidence="4">
    <location>
        <begin position="39"/>
        <end position="56"/>
    </location>
</feature>
<evidence type="ECO:0008006" key="8">
    <source>
        <dbReference type="Google" id="ProtNLM"/>
    </source>
</evidence>
<keyword evidence="7" id="KW-1185">Reference proteome</keyword>
<evidence type="ECO:0000256" key="5">
    <source>
        <dbReference type="SAM" id="SignalP"/>
    </source>
</evidence>
<keyword evidence="4" id="KW-0812">Transmembrane</keyword>
<dbReference type="Proteomes" id="UP000637267">
    <property type="component" value="Unassembled WGS sequence"/>
</dbReference>
<reference evidence="7" key="1">
    <citation type="journal article" date="2019" name="Int. J. Syst. Evol. Microbiol.">
        <title>The Global Catalogue of Microorganisms (GCM) 10K type strain sequencing project: providing services to taxonomists for standard genome sequencing and annotation.</title>
        <authorList>
            <consortium name="The Broad Institute Genomics Platform"/>
            <consortium name="The Broad Institute Genome Sequencing Center for Infectious Disease"/>
            <person name="Wu L."/>
            <person name="Ma J."/>
        </authorList>
    </citation>
    <scope>NUCLEOTIDE SEQUENCE [LARGE SCALE GENOMIC DNA]</scope>
    <source>
        <strain evidence="7">CGMCC 1.8859</strain>
    </source>
</reference>
<dbReference type="SUPFAM" id="SSF55874">
    <property type="entry name" value="ATPase domain of HSP90 chaperone/DNA topoisomerase II/histidine kinase"/>
    <property type="match status" value="1"/>
</dbReference>
<dbReference type="InterPro" id="IPR050482">
    <property type="entry name" value="Sensor_HK_TwoCompSys"/>
</dbReference>
<evidence type="ECO:0000256" key="3">
    <source>
        <dbReference type="ARBA" id="ARBA00023012"/>
    </source>
</evidence>
<dbReference type="Gene3D" id="3.30.565.10">
    <property type="entry name" value="Histidine kinase-like ATPase, C-terminal domain"/>
    <property type="match status" value="1"/>
</dbReference>
<keyword evidence="1" id="KW-0808">Transferase</keyword>
<evidence type="ECO:0000256" key="2">
    <source>
        <dbReference type="ARBA" id="ARBA00022777"/>
    </source>
</evidence>
<organism evidence="6 7">
    <name type="scientific">Silvimonas iriomotensis</name>
    <dbReference type="NCBI Taxonomy" id="449662"/>
    <lineage>
        <taxon>Bacteria</taxon>
        <taxon>Pseudomonadati</taxon>
        <taxon>Pseudomonadota</taxon>
        <taxon>Betaproteobacteria</taxon>
        <taxon>Neisseriales</taxon>
        <taxon>Chitinibacteraceae</taxon>
        <taxon>Silvimonas</taxon>
    </lineage>
</organism>
<name>A0ABQ2P5T7_9NEIS</name>
<protein>
    <recommendedName>
        <fullName evidence="8">Histidine kinase</fullName>
    </recommendedName>
</protein>
<feature type="chain" id="PRO_5046658797" description="Histidine kinase" evidence="5">
    <location>
        <begin position="24"/>
        <end position="236"/>
    </location>
</feature>
<evidence type="ECO:0000313" key="6">
    <source>
        <dbReference type="EMBL" id="GGP18945.1"/>
    </source>
</evidence>
<proteinExistence type="predicted"/>
<dbReference type="PANTHER" id="PTHR24421">
    <property type="entry name" value="NITRATE/NITRITE SENSOR PROTEIN NARX-RELATED"/>
    <property type="match status" value="1"/>
</dbReference>
<comment type="caution">
    <text evidence="6">The sequence shown here is derived from an EMBL/GenBank/DDBJ whole genome shotgun (WGS) entry which is preliminary data.</text>
</comment>
<keyword evidence="5" id="KW-0732">Signal</keyword>